<sequence length="498" mass="54616">MRSNQPPETFASCHETHVAVVFLVGDRAYKLKKPVRMGFLDFTSRAARLAACRREVELNRRLAPDVYLGVSDVTDPADGGPADHLVVMRRMPEDRRLSTLVTAGAPVADSLRALARQLAVFHAKAERGPAISAACTAEAASKRWADLFDRLHRFRGTRLDPHQAERTARLALKFTAGRTELFDSRCAAGRAVDGHADLLADDIFCLPDGPRALDCLEFDDALRYVDALDDAAFLAMDLERLGRPELASQFLADYAEFAADPAPASLRHHYVAYRACVRTLVNCLKADQGDHEAAELVEPHAQLCTEHLERGAVRLALIGGLPGTGKSTLAGALADHYGTVLLSSDRLRKELAGMDPDHPATAPYQHGLYTTATTDHVYSELLRRAEKALELGEHVVIDASWHNAEHRAWATDLAERTHAQLLELRCDAPRSVTAERILHRPRGASDATLAVATEMALDFAPWPQATTIPTTRGPEDALAQAHEAWREATEASDRRGRP</sequence>
<dbReference type="SUPFAM" id="SSF52540">
    <property type="entry name" value="P-loop containing nucleoside triphosphate hydrolases"/>
    <property type="match status" value="1"/>
</dbReference>
<accession>A0ABP9QIL6</accession>
<evidence type="ECO:0000256" key="1">
    <source>
        <dbReference type="SAM" id="MobiDB-lite"/>
    </source>
</evidence>
<dbReference type="Proteomes" id="UP001428817">
    <property type="component" value="Unassembled WGS sequence"/>
</dbReference>
<dbReference type="SUPFAM" id="SSF56112">
    <property type="entry name" value="Protein kinase-like (PK-like)"/>
    <property type="match status" value="1"/>
</dbReference>
<dbReference type="Gene3D" id="3.40.50.300">
    <property type="entry name" value="P-loop containing nucleotide triphosphate hydrolases"/>
    <property type="match status" value="1"/>
</dbReference>
<feature type="compositionally biased region" description="Basic and acidic residues" evidence="1">
    <location>
        <begin position="483"/>
        <end position="498"/>
    </location>
</feature>
<organism evidence="2 3">
    <name type="scientific">Pseudonocardia eucalypti</name>
    <dbReference type="NCBI Taxonomy" id="648755"/>
    <lineage>
        <taxon>Bacteria</taxon>
        <taxon>Bacillati</taxon>
        <taxon>Actinomycetota</taxon>
        <taxon>Actinomycetes</taxon>
        <taxon>Pseudonocardiales</taxon>
        <taxon>Pseudonocardiaceae</taxon>
        <taxon>Pseudonocardia</taxon>
    </lineage>
</organism>
<dbReference type="PANTHER" id="PTHR43883">
    <property type="entry name" value="SLR0207 PROTEIN"/>
    <property type="match status" value="1"/>
</dbReference>
<dbReference type="EMBL" id="BAABJP010000026">
    <property type="protein sequence ID" value="GAA5162241.1"/>
    <property type="molecule type" value="Genomic_DNA"/>
</dbReference>
<keyword evidence="3" id="KW-1185">Reference proteome</keyword>
<name>A0ABP9QIL6_9PSEU</name>
<dbReference type="InterPro" id="IPR052732">
    <property type="entry name" value="Cell-binding_unc_protein"/>
</dbReference>
<dbReference type="RefSeq" id="WP_185065938.1">
    <property type="nucleotide sequence ID" value="NZ_BAABJP010000026.1"/>
</dbReference>
<proteinExistence type="predicted"/>
<gene>
    <name evidence="2" type="ORF">GCM10023321_47540</name>
</gene>
<dbReference type="InterPro" id="IPR011009">
    <property type="entry name" value="Kinase-like_dom_sf"/>
</dbReference>
<reference evidence="3" key="1">
    <citation type="journal article" date="2019" name="Int. J. Syst. Evol. Microbiol.">
        <title>The Global Catalogue of Microorganisms (GCM) 10K type strain sequencing project: providing services to taxonomists for standard genome sequencing and annotation.</title>
        <authorList>
            <consortium name="The Broad Institute Genomics Platform"/>
            <consortium name="The Broad Institute Genome Sequencing Center for Infectious Disease"/>
            <person name="Wu L."/>
            <person name="Ma J."/>
        </authorList>
    </citation>
    <scope>NUCLEOTIDE SEQUENCE [LARGE SCALE GENOMIC DNA]</scope>
    <source>
        <strain evidence="3">JCM 18303</strain>
    </source>
</reference>
<protein>
    <submittedName>
        <fullName evidence="2">AAA family ATPase</fullName>
    </submittedName>
</protein>
<dbReference type="Pfam" id="PF13671">
    <property type="entry name" value="AAA_33"/>
    <property type="match status" value="1"/>
</dbReference>
<comment type="caution">
    <text evidence="2">The sequence shown here is derived from an EMBL/GenBank/DDBJ whole genome shotgun (WGS) entry which is preliminary data.</text>
</comment>
<feature type="region of interest" description="Disordered" evidence="1">
    <location>
        <begin position="470"/>
        <end position="498"/>
    </location>
</feature>
<dbReference type="PANTHER" id="PTHR43883:SF1">
    <property type="entry name" value="GLUCONOKINASE"/>
    <property type="match status" value="1"/>
</dbReference>
<evidence type="ECO:0000313" key="3">
    <source>
        <dbReference type="Proteomes" id="UP001428817"/>
    </source>
</evidence>
<evidence type="ECO:0000313" key="2">
    <source>
        <dbReference type="EMBL" id="GAA5162241.1"/>
    </source>
</evidence>
<dbReference type="InterPro" id="IPR027417">
    <property type="entry name" value="P-loop_NTPase"/>
</dbReference>